<feature type="signal peptide" evidence="1">
    <location>
        <begin position="1"/>
        <end position="22"/>
    </location>
</feature>
<accession>A0A328C851</accession>
<sequence length="157" mass="17164">MTTLKNRVGLMALMLAGGLCLAACGETDAPVECEGAECEQNDNQDQGIEVAGEWATNFGYDETITEETWGMMLLTEYDNEADFAITQNTSDAEFGADRYNVVVWTPVVDDSFYYCMVAFDLETVEDARAIDRSADADASDPENGGCGGFAWTKMTRK</sequence>
<name>A0A328C851_9DELT</name>
<dbReference type="RefSeq" id="WP_111730101.1">
    <property type="nucleotide sequence ID" value="NZ_QHKO01000005.1"/>
</dbReference>
<proteinExistence type="predicted"/>
<keyword evidence="3" id="KW-1185">Reference proteome</keyword>
<evidence type="ECO:0000313" key="2">
    <source>
        <dbReference type="EMBL" id="RAL21536.1"/>
    </source>
</evidence>
<feature type="chain" id="PRO_5016249119" description="Ig-like domain-containing protein" evidence="1">
    <location>
        <begin position="23"/>
        <end position="157"/>
    </location>
</feature>
<gene>
    <name evidence="2" type="ORF">DL240_11810</name>
</gene>
<dbReference type="EMBL" id="QHKO01000005">
    <property type="protein sequence ID" value="RAL21536.1"/>
    <property type="molecule type" value="Genomic_DNA"/>
</dbReference>
<evidence type="ECO:0000313" key="3">
    <source>
        <dbReference type="Proteomes" id="UP000249169"/>
    </source>
</evidence>
<evidence type="ECO:0000256" key="1">
    <source>
        <dbReference type="SAM" id="SignalP"/>
    </source>
</evidence>
<organism evidence="2 3">
    <name type="scientific">Lujinxingia litoralis</name>
    <dbReference type="NCBI Taxonomy" id="2211119"/>
    <lineage>
        <taxon>Bacteria</taxon>
        <taxon>Deltaproteobacteria</taxon>
        <taxon>Bradymonadales</taxon>
        <taxon>Lujinxingiaceae</taxon>
        <taxon>Lujinxingia</taxon>
    </lineage>
</organism>
<protein>
    <recommendedName>
        <fullName evidence="4">Ig-like domain-containing protein</fullName>
    </recommendedName>
</protein>
<dbReference type="Proteomes" id="UP000249169">
    <property type="component" value="Unassembled WGS sequence"/>
</dbReference>
<evidence type="ECO:0008006" key="4">
    <source>
        <dbReference type="Google" id="ProtNLM"/>
    </source>
</evidence>
<comment type="caution">
    <text evidence="2">The sequence shown here is derived from an EMBL/GenBank/DDBJ whole genome shotgun (WGS) entry which is preliminary data.</text>
</comment>
<keyword evidence="1" id="KW-0732">Signal</keyword>
<dbReference type="OrthoDB" id="5514892at2"/>
<reference evidence="2 3" key="1">
    <citation type="submission" date="2018-05" db="EMBL/GenBank/DDBJ databases">
        <title>Lujinxingia marina gen. nov. sp. nov., a new facultative anaerobic member of the class Deltaproteobacteria, and proposal of Lujinxingaceae fam. nov.</title>
        <authorList>
            <person name="Li C.-M."/>
        </authorList>
    </citation>
    <scope>NUCLEOTIDE SEQUENCE [LARGE SCALE GENOMIC DNA]</scope>
    <source>
        <strain evidence="2 3">B210</strain>
    </source>
</reference>
<dbReference type="AlphaFoldDB" id="A0A328C851"/>